<dbReference type="EMBL" id="CP042437">
    <property type="protein sequence ID" value="QEC74417.1"/>
    <property type="molecule type" value="Genomic_DNA"/>
</dbReference>
<dbReference type="InterPro" id="IPR059177">
    <property type="entry name" value="GH29D-like_dom"/>
</dbReference>
<evidence type="ECO:0000313" key="2">
    <source>
        <dbReference type="EMBL" id="QEC74417.1"/>
    </source>
</evidence>
<protein>
    <recommendedName>
        <fullName evidence="1">GH29D-like beta-sandwich domain-containing protein</fullName>
    </recommendedName>
</protein>
<reference evidence="2 3" key="1">
    <citation type="journal article" date="2013" name="J. Microbiol.">
        <title>Mucilaginibacter ginsenosidivorax sp. nov., with ginsenoside converting activity isolated from sediment.</title>
        <authorList>
            <person name="Kim J.K."/>
            <person name="Choi T.E."/>
            <person name="Liu Q.M."/>
            <person name="Park H.Y."/>
            <person name="Yi T.H."/>
            <person name="Yoon M.H."/>
            <person name="Kim S.C."/>
            <person name="Im W.T."/>
        </authorList>
    </citation>
    <scope>NUCLEOTIDE SEQUENCE [LARGE SCALE GENOMIC DNA]</scope>
    <source>
        <strain evidence="2 3">KHI28</strain>
    </source>
</reference>
<feature type="domain" description="GH29D-like beta-sandwich" evidence="1">
    <location>
        <begin position="36"/>
        <end position="80"/>
    </location>
</feature>
<gene>
    <name evidence="2" type="ORF">FSB76_00050</name>
</gene>
<organism evidence="2 3">
    <name type="scientific">Mucilaginibacter ginsenosidivorax</name>
    <dbReference type="NCBI Taxonomy" id="862126"/>
    <lineage>
        <taxon>Bacteria</taxon>
        <taxon>Pseudomonadati</taxon>
        <taxon>Bacteroidota</taxon>
        <taxon>Sphingobacteriia</taxon>
        <taxon>Sphingobacteriales</taxon>
        <taxon>Sphingobacteriaceae</taxon>
        <taxon>Mucilaginibacter</taxon>
    </lineage>
</organism>
<sequence length="86" mass="9265">MAGKLANKLFVQDLERPTSKITDSLIVANPYIIAPAKSFKDPISIEIKSADQDAGIYYTLDGSTPTANSTPYTKPIAIAGIQPLRQ</sequence>
<dbReference type="Proteomes" id="UP000321362">
    <property type="component" value="Chromosome"/>
</dbReference>
<evidence type="ECO:0000313" key="3">
    <source>
        <dbReference type="Proteomes" id="UP000321362"/>
    </source>
</evidence>
<dbReference type="Pfam" id="PF13290">
    <property type="entry name" value="CHB_HEX_C_1"/>
    <property type="match status" value="1"/>
</dbReference>
<accession>A0A5B8VS44</accession>
<keyword evidence="3" id="KW-1185">Reference proteome</keyword>
<dbReference type="AlphaFoldDB" id="A0A5B8VS44"/>
<proteinExistence type="predicted"/>
<evidence type="ECO:0000259" key="1">
    <source>
        <dbReference type="Pfam" id="PF13290"/>
    </source>
</evidence>
<name>A0A5B8VS44_9SPHI</name>
<dbReference type="KEGG" id="mgk:FSB76_00050"/>